<evidence type="ECO:0000259" key="1">
    <source>
        <dbReference type="Pfam" id="PF04738"/>
    </source>
</evidence>
<proteinExistence type="predicted"/>
<reference evidence="2 3" key="1">
    <citation type="journal article" date="2014" name="BMC Genomics">
        <title>Complete genome sequence of producer of the glycopeptide antibiotic Aculeximycin Kutzneria albida DSM 43870T, a representative of minor genus of Pseudonocardiaceae.</title>
        <authorList>
            <person name="Rebets Y."/>
            <person name="Tokovenko B."/>
            <person name="Lushchyk I."/>
            <person name="Ruckert C."/>
            <person name="Zaburannyi N."/>
            <person name="Bechthold A."/>
            <person name="Kalinowski J."/>
            <person name="Luzhetskyy A."/>
        </authorList>
    </citation>
    <scope>NUCLEOTIDE SEQUENCE [LARGE SCALE GENOMIC DNA]</scope>
    <source>
        <strain evidence="2">DSM 43870</strain>
    </source>
</reference>
<gene>
    <name evidence="2" type="ORF">KALB_3596</name>
</gene>
<organism evidence="2 3">
    <name type="scientific">Kutzneria albida DSM 43870</name>
    <dbReference type="NCBI Taxonomy" id="1449976"/>
    <lineage>
        <taxon>Bacteria</taxon>
        <taxon>Bacillati</taxon>
        <taxon>Actinomycetota</taxon>
        <taxon>Actinomycetes</taxon>
        <taxon>Pseudonocardiales</taxon>
        <taxon>Pseudonocardiaceae</taxon>
        <taxon>Kutzneria</taxon>
    </lineage>
</organism>
<sequence>MVLAAGPRNDSGNSEAAGGAYRVESPVVARVAGLPASVLAPLRMDASWALVEQLLGADAALEREGSDLGQALFDHIGALSTDPVKPRLVALRRAVHNRRTPGEREWNEEIAAALPGELAKAVHQWLGQLGGRQRLLVQLRSVLNSEYQDKVPELRAAVAHPMFQHALLHASPALFDEVRKWLADGRRSLRRRTLVGLARFLSRAAAKTSPFSTFTYCALGTWTEVGPAVRFRGDLDVRGVVELDRRVLGRVVRALERRPGLRAELPVRLNPSATVAGKAVTFLGPWPEEPILSLPLSPALSECMRVASAAPGTLAQLSARLSEELAADPADLLGYLDKLVECGLLNTSPAVPDQSSDPLDGLLRWLESIPPVDEGHSAAIALIGDLRRILDHGVETGDIAAGLARRDGAARAMAGLETALDLPSTPPELLRKRTFHETAMFTNARVQCSLASWRPALDDLNVVRSWLAVHDWLLPTRLALGTYVRRRFGAGASVPFPMLHRAVQKDLALPESQCPPWLAATRPFLRPSTPVWPHELEQSTVPRIAELYQLRLDSARTVLAVPEHDGVLRVDPRELADLAGSWPSWVRPTASIACYLQPFLVEDDLRVVVNMVAGGYGRGRARWLRLAAQSGSVVPEWQYRTSTAPDLAVAELSGTFDASVNLRTPLAPLEVDYPFTASDRPAAQRIPLCELVVVHEPDADLLDLVDPRRGIRVRPAHLGMMGDPLLPPAIRLLLTAFGPSHLVNPSAPTVYPLEEQENETEVYRLPRVEVGRVVLQRTRWIVAAASVPARENGGDEADHLLRLAGWLRSHGIPDRCYVRVLEPEGEWADQLFAKSRKPVFVDFANPFLLLTFEHLLADRTGQVVFEEPLPVPELGCCPDPATPSVTEFIVELSTNEG</sequence>
<protein>
    <recommendedName>
        <fullName evidence="1">Lantibiotic dehydratase N-terminal domain-containing protein</fullName>
    </recommendedName>
</protein>
<evidence type="ECO:0000313" key="3">
    <source>
        <dbReference type="Proteomes" id="UP000019225"/>
    </source>
</evidence>
<dbReference type="STRING" id="1449976.KALB_3596"/>
<evidence type="ECO:0000313" key="2">
    <source>
        <dbReference type="EMBL" id="AHH96960.1"/>
    </source>
</evidence>
<keyword evidence="3" id="KW-1185">Reference proteome</keyword>
<dbReference type="Proteomes" id="UP000019225">
    <property type="component" value="Chromosome"/>
</dbReference>
<dbReference type="HOGENOM" id="CLU_013885_0_0_11"/>
<name>W5W882_9PSEU</name>
<accession>W5W882</accession>
<dbReference type="InterPro" id="IPR006827">
    <property type="entry name" value="Lant_deHydtase_N"/>
</dbReference>
<feature type="domain" description="Lantibiotic dehydratase N-terminal" evidence="1">
    <location>
        <begin position="159"/>
        <end position="818"/>
    </location>
</feature>
<dbReference type="PATRIC" id="fig|1449976.3.peg.3620"/>
<dbReference type="EMBL" id="CP007155">
    <property type="protein sequence ID" value="AHH96960.1"/>
    <property type="molecule type" value="Genomic_DNA"/>
</dbReference>
<dbReference type="AlphaFoldDB" id="W5W882"/>
<dbReference type="Pfam" id="PF04738">
    <property type="entry name" value="Lant_dehydr_N"/>
    <property type="match status" value="1"/>
</dbReference>
<dbReference type="eggNOG" id="ENOG502Z8P5">
    <property type="taxonomic scope" value="Bacteria"/>
</dbReference>
<dbReference type="KEGG" id="kal:KALB_3596"/>